<organism evidence="3 4">
    <name type="scientific">Paenibacillus forsythiae</name>
    <dbReference type="NCBI Taxonomy" id="365616"/>
    <lineage>
        <taxon>Bacteria</taxon>
        <taxon>Bacillati</taxon>
        <taxon>Bacillota</taxon>
        <taxon>Bacilli</taxon>
        <taxon>Bacillales</taxon>
        <taxon>Paenibacillaceae</taxon>
        <taxon>Paenibacillus</taxon>
    </lineage>
</organism>
<dbReference type="Gene3D" id="3.30.457.10">
    <property type="entry name" value="Copper amine oxidase-like, N-terminal domain"/>
    <property type="match status" value="1"/>
</dbReference>
<feature type="signal peptide" evidence="1">
    <location>
        <begin position="1"/>
        <end position="23"/>
    </location>
</feature>
<protein>
    <submittedName>
        <fullName evidence="3">Ketosteroid isomerase-like protein</fullName>
    </submittedName>
</protein>
<sequence>MKFIPALLSTLILSSALSLSAAAAEPSITVQINRQTLDLRSQAPVKENGSVLIPLRSIFEKLGLQIVWDAKTGSIKGSKEGLLIKLQLGSKRASINGINKPLASAPKMINNAVYVPLRFVSEATGGSVKWDAKQNTVIITTKQQNGDPKAISAFFDQYVAYTNKEDFDGFMSLIDPNSPLAQIGPQIKDQMGKYDLTLSLDQLDIVKLQPNEAIIHTVESSHKINGPFMPDERVEYIYQLIKNENGQDWKISSLQITGVQYNLPPELLAASPAVPQDEENQILSVLQANLKSSNDENLDGVLSTLDETSPQFEQNKQVYSQIFAAYDLAFTIESSKIIDYTENEAAVYVVQTAKKLKGPDFQDNRSTSVITFSKTKDGTWKIKRSYLIKGEKLTS</sequence>
<dbReference type="EMBL" id="JAUSUY010000017">
    <property type="protein sequence ID" value="MDT3428125.1"/>
    <property type="molecule type" value="Genomic_DNA"/>
</dbReference>
<dbReference type="Pfam" id="PF07833">
    <property type="entry name" value="Cu_amine_oxidN1"/>
    <property type="match status" value="1"/>
</dbReference>
<feature type="domain" description="Copper amine oxidase-like N-terminal" evidence="2">
    <location>
        <begin position="32"/>
        <end position="139"/>
    </location>
</feature>
<evidence type="ECO:0000313" key="4">
    <source>
        <dbReference type="Proteomes" id="UP001248709"/>
    </source>
</evidence>
<dbReference type="InterPro" id="IPR036582">
    <property type="entry name" value="Mao_N_sf"/>
</dbReference>
<feature type="chain" id="PRO_5046746516" evidence="1">
    <location>
        <begin position="24"/>
        <end position="395"/>
    </location>
</feature>
<dbReference type="SUPFAM" id="SSF55383">
    <property type="entry name" value="Copper amine oxidase, domain N"/>
    <property type="match status" value="1"/>
</dbReference>
<keyword evidence="1" id="KW-0732">Signal</keyword>
<evidence type="ECO:0000313" key="3">
    <source>
        <dbReference type="EMBL" id="MDT3428125.1"/>
    </source>
</evidence>
<proteinExistence type="predicted"/>
<dbReference type="InterPro" id="IPR012854">
    <property type="entry name" value="Cu_amine_oxidase-like_N"/>
</dbReference>
<dbReference type="Proteomes" id="UP001248709">
    <property type="component" value="Unassembled WGS sequence"/>
</dbReference>
<keyword evidence="4" id="KW-1185">Reference proteome</keyword>
<evidence type="ECO:0000256" key="1">
    <source>
        <dbReference type="SAM" id="SignalP"/>
    </source>
</evidence>
<evidence type="ECO:0000259" key="2">
    <source>
        <dbReference type="Pfam" id="PF07833"/>
    </source>
</evidence>
<dbReference type="SUPFAM" id="SSF54427">
    <property type="entry name" value="NTF2-like"/>
    <property type="match status" value="1"/>
</dbReference>
<accession>A0ABU3HBD4</accession>
<name>A0ABU3HBD4_9BACL</name>
<dbReference type="RefSeq" id="WP_025701766.1">
    <property type="nucleotide sequence ID" value="NZ_JAUSUY010000017.1"/>
</dbReference>
<dbReference type="InterPro" id="IPR032710">
    <property type="entry name" value="NTF2-like_dom_sf"/>
</dbReference>
<reference evidence="3 4" key="1">
    <citation type="submission" date="2023-07" db="EMBL/GenBank/DDBJ databases">
        <title>Genomic Encyclopedia of Type Strains, Phase IV (KMG-IV): sequencing the most valuable type-strain genomes for metagenomic binning, comparative biology and taxonomic classification.</title>
        <authorList>
            <person name="Goeker M."/>
        </authorList>
    </citation>
    <scope>NUCLEOTIDE SEQUENCE [LARGE SCALE GENOMIC DNA]</scope>
    <source>
        <strain evidence="3 4">T98</strain>
    </source>
</reference>
<comment type="caution">
    <text evidence="3">The sequence shown here is derived from an EMBL/GenBank/DDBJ whole genome shotgun (WGS) entry which is preliminary data.</text>
</comment>
<gene>
    <name evidence="3" type="ORF">J2Z22_003715</name>
</gene>